<evidence type="ECO:0000256" key="1">
    <source>
        <dbReference type="ARBA" id="ARBA00005336"/>
    </source>
</evidence>
<dbReference type="EMBL" id="CP093313">
    <property type="protein sequence ID" value="UWZ84487.1"/>
    <property type="molecule type" value="Genomic_DNA"/>
</dbReference>
<reference evidence="6" key="1">
    <citation type="submission" date="2021-04" db="EMBL/GenBank/DDBJ databases">
        <title>Phylogenetic analysis of Acidobacteriaceae.</title>
        <authorList>
            <person name="Qiu L."/>
            <person name="Zhang Q."/>
        </authorList>
    </citation>
    <scope>NUCLEOTIDE SEQUENCE</scope>
    <source>
        <strain evidence="6">DSM 25168</strain>
    </source>
</reference>
<dbReference type="InterPro" id="IPR037524">
    <property type="entry name" value="PA14/GLEYA"/>
</dbReference>
<dbReference type="InterPro" id="IPR013783">
    <property type="entry name" value="Ig-like_fold"/>
</dbReference>
<dbReference type="InterPro" id="IPR036962">
    <property type="entry name" value="Glyco_hydro_3_N_sf"/>
</dbReference>
<dbReference type="SUPFAM" id="SSF56988">
    <property type="entry name" value="Anthrax protective antigen"/>
    <property type="match status" value="1"/>
</dbReference>
<dbReference type="InterPro" id="IPR026891">
    <property type="entry name" value="Fn3-like"/>
</dbReference>
<feature type="compositionally biased region" description="Polar residues" evidence="4">
    <location>
        <begin position="7"/>
        <end position="16"/>
    </location>
</feature>
<feature type="region of interest" description="Disordered" evidence="4">
    <location>
        <begin position="1"/>
        <end position="26"/>
    </location>
</feature>
<sequence>MALSLPVFSQTKSSSDAGAKRPWMDTSQPIDKRVDALIGQMTLEEKAQQMRDHAPAIPRLGVPKYDWWNEGLHGVAFSGYATNFPQVIGMAATWDTPLVHQMAETISTEARAKYNQAMRQNQHEAFFGLTFWAPNINIFRDPRWGRGQETYGEDPFLTGRMAVAFVSGMQGSDPAHFKVISTPKHFAVHSGPESTRHRANVDVSNHDLEDTYLPAFRAAVTEAHAQSVMCAYNSIDGAPACANDMLLKDHLRDAWHFDGYVVSDCAAVADVFTGHHYAADMPHAAAAAVRSGTDLECGYMEGQAFPSLVDAVHQNLITEAEVDRALHRLFAARFRLGMFDPPSSYAYGRIGMDENNTPQHRQLSLKAARESMVLLKNEGALPLKAGVKKIAVIGPTAELVQSLQGNYNGPPPNPVYPLNGIEKRFKGVQVAYAMGSTLAQGFAMPIEHTALHPAAGSSEYGLKGEYFASPDFSGSPVLTRVDRNVNFNWDKVVPVKGLQRNNYSIRWSGMFVPPAPGDYRLGVRINYCYACENAEEFRLYVDDKLMAKSGAKSAERGEVFESPIHLDNTKPHAIRLEYLHKEGTAGIDLTWQAPAEVLREEAVQQAKGADVIVACMGLSPSLEGEEMPVKLEGFSGGDRTEITLPDAQEELIKALVGTGTPVVVVLQNGSALAVNYAAEHAAAVLEAWYPGEEGGTAIAETLAGDNNPAGRLPVTFYKSLAQLPSFDDYGMKGRTYRYMTEKPLYGFGYGLSYATFSYGDIKVAANSVKAGEPVRVQTQVTNTGKVAGDEVAELYLAQPQTEVSPRMVLAGFKRIHLEAGKSANVDFELDPRTLSEVDADGKHVIMPGEYKVYVGSTQPGDQTRTATFTVNGKAELPK</sequence>
<keyword evidence="3 6" id="KW-0378">Hydrolase</keyword>
<dbReference type="Pfam" id="PF00933">
    <property type="entry name" value="Glyco_hydro_3"/>
    <property type="match status" value="1"/>
</dbReference>
<dbReference type="PANTHER" id="PTHR42721:SF3">
    <property type="entry name" value="BETA-D-XYLOSIDASE 5-RELATED"/>
    <property type="match status" value="1"/>
</dbReference>
<evidence type="ECO:0000256" key="4">
    <source>
        <dbReference type="SAM" id="MobiDB-lite"/>
    </source>
</evidence>
<dbReference type="SUPFAM" id="SSF52279">
    <property type="entry name" value="Beta-D-glucan exohydrolase, C-terminal domain"/>
    <property type="match status" value="1"/>
</dbReference>
<dbReference type="GO" id="GO:0009044">
    <property type="term" value="F:xylan 1,4-beta-xylosidase activity"/>
    <property type="evidence" value="ECO:0007669"/>
    <property type="project" value="InterPro"/>
</dbReference>
<dbReference type="GO" id="GO:0046556">
    <property type="term" value="F:alpha-L-arabinofuranosidase activity"/>
    <property type="evidence" value="ECO:0007669"/>
    <property type="project" value="TreeGrafter"/>
</dbReference>
<evidence type="ECO:0000259" key="5">
    <source>
        <dbReference type="PROSITE" id="PS51820"/>
    </source>
</evidence>
<dbReference type="InterPro" id="IPR017853">
    <property type="entry name" value="GH"/>
</dbReference>
<dbReference type="GO" id="GO:0031222">
    <property type="term" value="P:arabinan catabolic process"/>
    <property type="evidence" value="ECO:0007669"/>
    <property type="project" value="TreeGrafter"/>
</dbReference>
<dbReference type="Gene3D" id="3.40.50.1700">
    <property type="entry name" value="Glycoside hydrolase family 3 C-terminal domain"/>
    <property type="match status" value="2"/>
</dbReference>
<dbReference type="Gene3D" id="2.60.40.10">
    <property type="entry name" value="Immunoglobulins"/>
    <property type="match status" value="1"/>
</dbReference>
<comment type="similarity">
    <text evidence="1">Belongs to the glycosyl hydrolase 3 family.</text>
</comment>
<dbReference type="PROSITE" id="PS51820">
    <property type="entry name" value="PA14"/>
    <property type="match status" value="1"/>
</dbReference>
<name>A0A9J7BPE9_9BACT</name>
<dbReference type="Pfam" id="PF01915">
    <property type="entry name" value="Glyco_hydro_3_C"/>
    <property type="match status" value="1"/>
</dbReference>
<dbReference type="Proteomes" id="UP001059380">
    <property type="component" value="Chromosome"/>
</dbReference>
<accession>A0A9J7BPE9</accession>
<dbReference type="Gene3D" id="3.20.20.300">
    <property type="entry name" value="Glycoside hydrolase, family 3, N-terminal domain"/>
    <property type="match status" value="1"/>
</dbReference>
<organism evidence="6 7">
    <name type="scientific">Occallatibacter riparius</name>
    <dbReference type="NCBI Taxonomy" id="1002689"/>
    <lineage>
        <taxon>Bacteria</taxon>
        <taxon>Pseudomonadati</taxon>
        <taxon>Acidobacteriota</taxon>
        <taxon>Terriglobia</taxon>
        <taxon>Terriglobales</taxon>
        <taxon>Acidobacteriaceae</taxon>
        <taxon>Occallatibacter</taxon>
    </lineage>
</organism>
<dbReference type="PRINTS" id="PR00133">
    <property type="entry name" value="GLHYDRLASE3"/>
</dbReference>
<dbReference type="InterPro" id="IPR036881">
    <property type="entry name" value="Glyco_hydro_3_C_sf"/>
</dbReference>
<dbReference type="InterPro" id="IPR002772">
    <property type="entry name" value="Glyco_hydro_3_C"/>
</dbReference>
<dbReference type="KEGG" id="orp:MOP44_00795"/>
<keyword evidence="7" id="KW-1185">Reference proteome</keyword>
<dbReference type="Pfam" id="PF07691">
    <property type="entry name" value="PA14"/>
    <property type="match status" value="1"/>
</dbReference>
<dbReference type="InterPro" id="IPR001764">
    <property type="entry name" value="Glyco_hydro_3_N"/>
</dbReference>
<dbReference type="AlphaFoldDB" id="A0A9J7BPE9"/>
<dbReference type="SMART" id="SM00758">
    <property type="entry name" value="PA14"/>
    <property type="match status" value="1"/>
</dbReference>
<dbReference type="InterPro" id="IPR044993">
    <property type="entry name" value="BXL"/>
</dbReference>
<evidence type="ECO:0000256" key="2">
    <source>
        <dbReference type="ARBA" id="ARBA00022729"/>
    </source>
</evidence>
<dbReference type="RefSeq" id="WP_260793992.1">
    <property type="nucleotide sequence ID" value="NZ_CP093313.1"/>
</dbReference>
<evidence type="ECO:0000256" key="3">
    <source>
        <dbReference type="ARBA" id="ARBA00022801"/>
    </source>
</evidence>
<dbReference type="SMART" id="SM01217">
    <property type="entry name" value="Fn3_like"/>
    <property type="match status" value="1"/>
</dbReference>
<proteinExistence type="inferred from homology"/>
<evidence type="ECO:0000313" key="6">
    <source>
        <dbReference type="EMBL" id="UWZ84487.1"/>
    </source>
</evidence>
<feature type="domain" description="PA14" evidence="5">
    <location>
        <begin position="457"/>
        <end position="607"/>
    </location>
</feature>
<gene>
    <name evidence="6" type="ORF">MOP44_00795</name>
</gene>
<dbReference type="PANTHER" id="PTHR42721">
    <property type="entry name" value="SUGAR HYDROLASE-RELATED"/>
    <property type="match status" value="1"/>
</dbReference>
<keyword evidence="2" id="KW-0732">Signal</keyword>
<dbReference type="Pfam" id="PF14310">
    <property type="entry name" value="Fn3-like"/>
    <property type="match status" value="1"/>
</dbReference>
<dbReference type="InterPro" id="IPR011658">
    <property type="entry name" value="PA14_dom"/>
</dbReference>
<protein>
    <submittedName>
        <fullName evidence="6">Glycoside hydrolase family 3 C-terminal domain-containing protein</fullName>
    </submittedName>
</protein>
<dbReference type="GO" id="GO:0045493">
    <property type="term" value="P:xylan catabolic process"/>
    <property type="evidence" value="ECO:0007669"/>
    <property type="project" value="InterPro"/>
</dbReference>
<evidence type="ECO:0000313" key="7">
    <source>
        <dbReference type="Proteomes" id="UP001059380"/>
    </source>
</evidence>
<dbReference type="SUPFAM" id="SSF51445">
    <property type="entry name" value="(Trans)glycosidases"/>
    <property type="match status" value="1"/>
</dbReference>